<reference evidence="1" key="1">
    <citation type="submission" date="2025-05" db="UniProtKB">
        <authorList>
            <consortium name="Ensembl"/>
        </authorList>
    </citation>
    <scope>IDENTIFICATION</scope>
</reference>
<name>A0A8C2B207_CYPCA</name>
<dbReference type="Ensembl" id="ENSCCRT00020055692.1">
    <property type="protein sequence ID" value="ENSCCRP00020051126.1"/>
    <property type="gene ID" value="ENSCCRG00020022769.1"/>
</dbReference>
<sequence length="62" mass="6648">MRKNIKTHPLTVFSFSAGISKTHLSLESIRSSGLASFHLSVMSGGASRDCTINLCLLFSFGS</sequence>
<dbReference type="Ensembl" id="ENSCCRT00010056592.1">
    <property type="protein sequence ID" value="ENSCCRP00010051621.1"/>
    <property type="gene ID" value="ENSCCRG00010021908.1"/>
</dbReference>
<dbReference type="Proteomes" id="UP000694701">
    <property type="component" value="Unplaced"/>
</dbReference>
<evidence type="ECO:0000313" key="3">
    <source>
        <dbReference type="Proteomes" id="UP000694700"/>
    </source>
</evidence>
<accession>A0A8C2B207</accession>
<protein>
    <submittedName>
        <fullName evidence="1">Uncharacterized protein</fullName>
    </submittedName>
</protein>
<evidence type="ECO:0000313" key="1">
    <source>
        <dbReference type="Ensembl" id="ENSCCRP00015113819.1"/>
    </source>
</evidence>
<dbReference type="OMA" id="RIDCTMN"/>
<organism evidence="1 3">
    <name type="scientific">Cyprinus carpio</name>
    <name type="common">Common carp</name>
    <dbReference type="NCBI Taxonomy" id="7962"/>
    <lineage>
        <taxon>Eukaryota</taxon>
        <taxon>Metazoa</taxon>
        <taxon>Chordata</taxon>
        <taxon>Craniata</taxon>
        <taxon>Vertebrata</taxon>
        <taxon>Euteleostomi</taxon>
        <taxon>Actinopterygii</taxon>
        <taxon>Neopterygii</taxon>
        <taxon>Teleostei</taxon>
        <taxon>Ostariophysi</taxon>
        <taxon>Cypriniformes</taxon>
        <taxon>Cyprinidae</taxon>
        <taxon>Cyprininae</taxon>
        <taxon>Cyprinus</taxon>
    </lineage>
</organism>
<dbReference type="Proteomes" id="UP000694427">
    <property type="component" value="Unplaced"/>
</dbReference>
<dbReference type="AlphaFoldDB" id="A0A8C2B207"/>
<proteinExistence type="predicted"/>
<keyword evidence="2" id="KW-1185">Reference proteome</keyword>
<dbReference type="Ensembl" id="ENSCCRT00015117419.1">
    <property type="protein sequence ID" value="ENSCCRP00015113819.1"/>
    <property type="gene ID" value="ENSCCRG00015045024.1"/>
</dbReference>
<dbReference type="Proteomes" id="UP000694700">
    <property type="component" value="Unplaced"/>
</dbReference>
<evidence type="ECO:0000313" key="2">
    <source>
        <dbReference type="Proteomes" id="UP000694427"/>
    </source>
</evidence>